<feature type="signal peptide" evidence="1">
    <location>
        <begin position="1"/>
        <end position="18"/>
    </location>
</feature>
<dbReference type="SUPFAM" id="SSF63829">
    <property type="entry name" value="Calcium-dependent phosphotriesterase"/>
    <property type="match status" value="1"/>
</dbReference>
<evidence type="ECO:0000313" key="3">
    <source>
        <dbReference type="Proteomes" id="UP001610334"/>
    </source>
</evidence>
<reference evidence="2 3" key="1">
    <citation type="submission" date="2024-07" db="EMBL/GenBank/DDBJ databases">
        <title>Section-level genome sequencing and comparative genomics of Aspergillus sections Usti and Cavernicolus.</title>
        <authorList>
            <consortium name="Lawrence Berkeley National Laboratory"/>
            <person name="Nybo J.L."/>
            <person name="Vesth T.C."/>
            <person name="Theobald S."/>
            <person name="Frisvad J.C."/>
            <person name="Larsen T.O."/>
            <person name="Kjaerboelling I."/>
            <person name="Rothschild-Mancinelli K."/>
            <person name="Lyhne E.K."/>
            <person name="Kogle M.E."/>
            <person name="Barry K."/>
            <person name="Clum A."/>
            <person name="Na H."/>
            <person name="Ledsgaard L."/>
            <person name="Lin J."/>
            <person name="Lipzen A."/>
            <person name="Kuo A."/>
            <person name="Riley R."/>
            <person name="Mondo S."/>
            <person name="Labutti K."/>
            <person name="Haridas S."/>
            <person name="Pangalinan J."/>
            <person name="Salamov A.A."/>
            <person name="Simmons B.A."/>
            <person name="Magnuson J.K."/>
            <person name="Chen J."/>
            <person name="Drula E."/>
            <person name="Henrissat B."/>
            <person name="Wiebenga A."/>
            <person name="Lubbers R.J."/>
            <person name="Gomes A.C."/>
            <person name="Makela M.R."/>
            <person name="Stajich J."/>
            <person name="Grigoriev I.V."/>
            <person name="Mortensen U.H."/>
            <person name="De Vries R.P."/>
            <person name="Baker S.E."/>
            <person name="Andersen M.R."/>
        </authorList>
    </citation>
    <scope>NUCLEOTIDE SEQUENCE [LARGE SCALE GENOMIC DNA]</scope>
    <source>
        <strain evidence="2 3">CBS 588.65</strain>
    </source>
</reference>
<dbReference type="InterPro" id="IPR052998">
    <property type="entry name" value="Hetero-Diels-Alderase-like"/>
</dbReference>
<dbReference type="EMBL" id="JBFXLT010000050">
    <property type="protein sequence ID" value="KAL2812214.1"/>
    <property type="molecule type" value="Genomic_DNA"/>
</dbReference>
<evidence type="ECO:0000313" key="2">
    <source>
        <dbReference type="EMBL" id="KAL2812214.1"/>
    </source>
</evidence>
<proteinExistence type="predicted"/>
<accession>A0ABR4H9T0</accession>
<feature type="chain" id="PRO_5045791804" evidence="1">
    <location>
        <begin position="19"/>
        <end position="304"/>
    </location>
</feature>
<keyword evidence="3" id="KW-1185">Reference proteome</keyword>
<sequence>MRTAPLLTLLAAGTGSFGQLYHAQKAYQLDPGTWIENLSQRGGLSWYTRLTRLDRPVVQEVDPSHQHGGPSTIFTFPDATNATGIAELDYDRYAVLTINQVNDQTTVCVWSLEATITPTANKIIEDVASSPFLNGLAAISSTIVLATDTFIGGVVRLNLDTGVADKVLSADSFPVGVNGLKYRAPYLYYTNSVEGVFGRVKVDPVTGTPKGEAEVIAGGEMLVGADDFALAYWTEAAFIANFNKNTVVRIDIDKGTAEVVVEDIPAPTSAAFGTTGGLYIATSGTGSDGGASIWAVTVPDETFA</sequence>
<comment type="caution">
    <text evidence="2">The sequence shown here is derived from an EMBL/GenBank/DDBJ whole genome shotgun (WGS) entry which is preliminary data.</text>
</comment>
<dbReference type="PANTHER" id="PTHR42060:SF3">
    <property type="entry name" value="SMP-30_GLUCONOLACTONASE_LRE-LIKE REGION DOMAIN-CONTAINING PROTEIN"/>
    <property type="match status" value="1"/>
</dbReference>
<name>A0ABR4H9T0_9EURO</name>
<dbReference type="PANTHER" id="PTHR42060">
    <property type="entry name" value="NHL REPEAT-CONTAINING PROTEIN-RELATED"/>
    <property type="match status" value="1"/>
</dbReference>
<dbReference type="InterPro" id="IPR011042">
    <property type="entry name" value="6-blade_b-propeller_TolB-like"/>
</dbReference>
<organism evidence="2 3">
    <name type="scientific">Aspergillus granulosus</name>
    <dbReference type="NCBI Taxonomy" id="176169"/>
    <lineage>
        <taxon>Eukaryota</taxon>
        <taxon>Fungi</taxon>
        <taxon>Dikarya</taxon>
        <taxon>Ascomycota</taxon>
        <taxon>Pezizomycotina</taxon>
        <taxon>Eurotiomycetes</taxon>
        <taxon>Eurotiomycetidae</taxon>
        <taxon>Eurotiales</taxon>
        <taxon>Aspergillaceae</taxon>
        <taxon>Aspergillus</taxon>
        <taxon>Aspergillus subgen. Nidulantes</taxon>
    </lineage>
</organism>
<protein>
    <submittedName>
        <fullName evidence="2">Uncharacterized protein</fullName>
    </submittedName>
</protein>
<evidence type="ECO:0000256" key="1">
    <source>
        <dbReference type="SAM" id="SignalP"/>
    </source>
</evidence>
<dbReference type="Gene3D" id="2.120.10.30">
    <property type="entry name" value="TolB, C-terminal domain"/>
    <property type="match status" value="1"/>
</dbReference>
<dbReference type="Proteomes" id="UP001610334">
    <property type="component" value="Unassembled WGS sequence"/>
</dbReference>
<keyword evidence="1" id="KW-0732">Signal</keyword>
<gene>
    <name evidence="2" type="ORF">BJX63DRAFT_443711</name>
</gene>